<proteinExistence type="predicted"/>
<evidence type="ECO:0000313" key="3">
    <source>
        <dbReference type="Proteomes" id="UP000233556"/>
    </source>
</evidence>
<reference evidence="3" key="2">
    <citation type="submission" date="2017-12" db="EMBL/GenBank/DDBJ databases">
        <title>Genome sequence of the Bar-tailed Godwit (Limosa lapponica baueri).</title>
        <authorList>
            <person name="Lima N.C.B."/>
            <person name="Parody-Merino A.M."/>
            <person name="Battley P.F."/>
            <person name="Fidler A.E."/>
            <person name="Prosdocimi F."/>
        </authorList>
    </citation>
    <scope>NUCLEOTIDE SEQUENCE [LARGE SCALE GENOMIC DNA]</scope>
</reference>
<dbReference type="AlphaFoldDB" id="A0A2I0TPI6"/>
<keyword evidence="3" id="KW-1185">Reference proteome</keyword>
<protein>
    <submittedName>
        <fullName evidence="2">Uncharacterized protein</fullName>
    </submittedName>
</protein>
<gene>
    <name evidence="2" type="ORF">llap_13978</name>
</gene>
<dbReference type="EMBL" id="KZ508083">
    <property type="protein sequence ID" value="PKU35717.1"/>
    <property type="molecule type" value="Genomic_DNA"/>
</dbReference>
<evidence type="ECO:0000256" key="1">
    <source>
        <dbReference type="SAM" id="MobiDB-lite"/>
    </source>
</evidence>
<reference evidence="3" key="1">
    <citation type="submission" date="2017-11" db="EMBL/GenBank/DDBJ databases">
        <authorList>
            <person name="Lima N.C."/>
            <person name="Parody-Merino A.M."/>
            <person name="Battley P.F."/>
            <person name="Fidler A.E."/>
            <person name="Prosdocimi F."/>
        </authorList>
    </citation>
    <scope>NUCLEOTIDE SEQUENCE [LARGE SCALE GENOMIC DNA]</scope>
</reference>
<evidence type="ECO:0000313" key="2">
    <source>
        <dbReference type="EMBL" id="PKU35717.1"/>
    </source>
</evidence>
<sequence>MSGGCVRAALPLREVPRRGSQTQPGQKKTGGESAMLWLPPTALLDTRYAAMMRASESAFKSPGAIGLPSNGSPQHNRGFFTFRNFGGLSATVRVGTRY</sequence>
<accession>A0A2I0TPI6</accession>
<name>A0A2I0TPI6_LIMLA</name>
<feature type="region of interest" description="Disordered" evidence="1">
    <location>
        <begin position="1"/>
        <end position="34"/>
    </location>
</feature>
<organism evidence="2 3">
    <name type="scientific">Limosa lapponica baueri</name>
    <dbReference type="NCBI Taxonomy" id="1758121"/>
    <lineage>
        <taxon>Eukaryota</taxon>
        <taxon>Metazoa</taxon>
        <taxon>Chordata</taxon>
        <taxon>Craniata</taxon>
        <taxon>Vertebrata</taxon>
        <taxon>Euteleostomi</taxon>
        <taxon>Archelosauria</taxon>
        <taxon>Archosauria</taxon>
        <taxon>Dinosauria</taxon>
        <taxon>Saurischia</taxon>
        <taxon>Theropoda</taxon>
        <taxon>Coelurosauria</taxon>
        <taxon>Aves</taxon>
        <taxon>Neognathae</taxon>
        <taxon>Neoaves</taxon>
        <taxon>Charadriiformes</taxon>
        <taxon>Scolopacidae</taxon>
        <taxon>Limosa</taxon>
    </lineage>
</organism>
<dbReference type="Proteomes" id="UP000233556">
    <property type="component" value="Unassembled WGS sequence"/>
</dbReference>